<organism evidence="2 3">
    <name type="scientific">Caerostris extrusa</name>
    <name type="common">Bark spider</name>
    <name type="synonym">Caerostris bankana</name>
    <dbReference type="NCBI Taxonomy" id="172846"/>
    <lineage>
        <taxon>Eukaryota</taxon>
        <taxon>Metazoa</taxon>
        <taxon>Ecdysozoa</taxon>
        <taxon>Arthropoda</taxon>
        <taxon>Chelicerata</taxon>
        <taxon>Arachnida</taxon>
        <taxon>Araneae</taxon>
        <taxon>Araneomorphae</taxon>
        <taxon>Entelegynae</taxon>
        <taxon>Araneoidea</taxon>
        <taxon>Araneidae</taxon>
        <taxon>Caerostris</taxon>
    </lineage>
</organism>
<comment type="caution">
    <text evidence="2">The sequence shown here is derived from an EMBL/GenBank/DDBJ whole genome shotgun (WGS) entry which is preliminary data.</text>
</comment>
<evidence type="ECO:0000313" key="3">
    <source>
        <dbReference type="Proteomes" id="UP001054945"/>
    </source>
</evidence>
<dbReference type="Proteomes" id="UP001054945">
    <property type="component" value="Unassembled WGS sequence"/>
</dbReference>
<accession>A0AAV4VRR5</accession>
<feature type="region of interest" description="Disordered" evidence="1">
    <location>
        <begin position="78"/>
        <end position="97"/>
    </location>
</feature>
<gene>
    <name evidence="2" type="ORF">CEXT_592281</name>
</gene>
<dbReference type="EMBL" id="BPLR01015040">
    <property type="protein sequence ID" value="GIY73176.1"/>
    <property type="molecule type" value="Genomic_DNA"/>
</dbReference>
<keyword evidence="3" id="KW-1185">Reference proteome</keyword>
<protein>
    <submittedName>
        <fullName evidence="2">Uncharacterized protein</fullName>
    </submittedName>
</protein>
<reference evidence="2 3" key="1">
    <citation type="submission" date="2021-06" db="EMBL/GenBank/DDBJ databases">
        <title>Caerostris extrusa draft genome.</title>
        <authorList>
            <person name="Kono N."/>
            <person name="Arakawa K."/>
        </authorList>
    </citation>
    <scope>NUCLEOTIDE SEQUENCE [LARGE SCALE GENOMIC DNA]</scope>
</reference>
<proteinExistence type="predicted"/>
<evidence type="ECO:0000313" key="2">
    <source>
        <dbReference type="EMBL" id="GIY73176.1"/>
    </source>
</evidence>
<name>A0AAV4VRR5_CAEEX</name>
<evidence type="ECO:0000256" key="1">
    <source>
        <dbReference type="SAM" id="MobiDB-lite"/>
    </source>
</evidence>
<dbReference type="AlphaFoldDB" id="A0AAV4VRR5"/>
<sequence length="150" mass="17326">MFIFFSPRRKSFSFFHPRCFSNSSLIDIEFSLYGSGDIALKRGIANDNRQLNKMEHRGMLGWGVPQRDDRNRLHHVRDHPHLQGRPEGGEGSEDHRQPQLRLPLAAQGVRIFHPHCALLNIRSDHSFPRIELCIVANSVPGSKLYRLYTK</sequence>